<protein>
    <recommendedName>
        <fullName evidence="3">F-box domain-containing protein</fullName>
    </recommendedName>
</protein>
<dbReference type="AlphaFoldDB" id="A0A8H4JNF0"/>
<proteinExistence type="predicted"/>
<name>A0A8H4JNF0_9HYPO</name>
<feature type="non-terminal residue" evidence="1">
    <location>
        <position position="231"/>
    </location>
</feature>
<evidence type="ECO:0008006" key="3">
    <source>
        <dbReference type="Google" id="ProtNLM"/>
    </source>
</evidence>
<keyword evidence="2" id="KW-1185">Reference proteome</keyword>
<dbReference type="EMBL" id="JAADYS010004160">
    <property type="protein sequence ID" value="KAF4435311.1"/>
    <property type="molecule type" value="Genomic_DNA"/>
</dbReference>
<organism evidence="1 2">
    <name type="scientific">Fusarium albosuccineum</name>
    <dbReference type="NCBI Taxonomy" id="1237068"/>
    <lineage>
        <taxon>Eukaryota</taxon>
        <taxon>Fungi</taxon>
        <taxon>Dikarya</taxon>
        <taxon>Ascomycota</taxon>
        <taxon>Pezizomycotina</taxon>
        <taxon>Sordariomycetes</taxon>
        <taxon>Hypocreomycetidae</taxon>
        <taxon>Hypocreales</taxon>
        <taxon>Nectriaceae</taxon>
        <taxon>Fusarium</taxon>
        <taxon>Fusarium decemcellulare species complex</taxon>
    </lineage>
</organism>
<gene>
    <name evidence="1" type="ORF">FALBO_17460</name>
</gene>
<dbReference type="OrthoDB" id="3637487at2759"/>
<reference evidence="1 2" key="1">
    <citation type="submission" date="2020-01" db="EMBL/GenBank/DDBJ databases">
        <title>Identification and distribution of gene clusters putatively required for synthesis of sphingolipid metabolism inhibitors in phylogenetically diverse species of the filamentous fungus Fusarium.</title>
        <authorList>
            <person name="Kim H.-S."/>
            <person name="Busman M."/>
            <person name="Brown D.W."/>
            <person name="Divon H."/>
            <person name="Uhlig S."/>
            <person name="Proctor R.H."/>
        </authorList>
    </citation>
    <scope>NUCLEOTIDE SEQUENCE [LARGE SCALE GENOMIC DNA]</scope>
    <source>
        <strain evidence="1 2">NRRL 20459</strain>
    </source>
</reference>
<evidence type="ECO:0000313" key="1">
    <source>
        <dbReference type="EMBL" id="KAF4435311.1"/>
    </source>
</evidence>
<sequence length="231" mass="25745">MSLLRLPPETLKQIFDHIGSSFFRQDLGRLTICKKWFEFAGPGLSKCITLSQETLRRLICSSVAKTPSLLKDSLETLDLELGGYQAWISTLHRRPDPQESIALNAPASNEAPGDNAVEAWIKVLDNDLTQLATIVQQSRRLRILRIRAWNSPSPDPLDRPQDYLSVPTMQALLSVENLSVLALNLSVGFRDSSGENGSHICPAIGALLRTLRTLHLRMHSICPDVLKPQYP</sequence>
<evidence type="ECO:0000313" key="2">
    <source>
        <dbReference type="Proteomes" id="UP000554235"/>
    </source>
</evidence>
<dbReference type="Proteomes" id="UP000554235">
    <property type="component" value="Unassembled WGS sequence"/>
</dbReference>
<comment type="caution">
    <text evidence="1">The sequence shown here is derived from an EMBL/GenBank/DDBJ whole genome shotgun (WGS) entry which is preliminary data.</text>
</comment>
<accession>A0A8H4JNF0</accession>